<protein>
    <submittedName>
        <fullName evidence="2">Terminase large subunit</fullName>
    </submittedName>
</protein>
<feature type="region of interest" description="Disordered" evidence="1">
    <location>
        <begin position="547"/>
        <end position="566"/>
    </location>
</feature>
<reference evidence="2 3" key="1">
    <citation type="submission" date="2023-03" db="EMBL/GenBank/DDBJ databases">
        <authorList>
            <person name="McGarrah C.E.E."/>
            <person name="Algarin-Martinez E.D."/>
            <person name="Cavasini M.E.D."/>
            <person name="Correa V."/>
            <person name="Danielson D.F."/>
            <person name="Dean W.R."/>
            <person name="French J.L."/>
            <person name="Gaskin N."/>
            <person name="Jain U."/>
            <person name="Janvier J."/>
            <person name="Macumber B.M."/>
            <person name="Martini F.K."/>
            <person name="Mazzei S.G."/>
            <person name="Mujica J.M."/>
            <person name="Odegaard O."/>
            <person name="Quarterman C."/>
            <person name="Rand T.M."/>
            <person name="Seidensticker N.S."/>
            <person name="Serrano T."/>
            <person name="Soltys A."/>
            <person name="Ungrey M.D."/>
            <person name="Pollenz R.S."/>
            <person name="Russell D.A."/>
            <person name="Jacobs-Sera D."/>
            <person name="Hatfull G.F."/>
        </authorList>
    </citation>
    <scope>NUCLEOTIDE SEQUENCE [LARGE SCALE GENOMIC DNA]</scope>
</reference>
<feature type="compositionally biased region" description="Basic residues" evidence="1">
    <location>
        <begin position="556"/>
        <end position="566"/>
    </location>
</feature>
<evidence type="ECO:0000256" key="1">
    <source>
        <dbReference type="SAM" id="MobiDB-lite"/>
    </source>
</evidence>
<dbReference type="KEGG" id="vg:80559200"/>
<dbReference type="EMBL" id="OQ709211">
    <property type="protein sequence ID" value="WGH21012.1"/>
    <property type="molecule type" value="Genomic_DNA"/>
</dbReference>
<dbReference type="Proteomes" id="UP001223098">
    <property type="component" value="Segment"/>
</dbReference>
<name>A0AAF0GJ11_9CAUD</name>
<dbReference type="GeneID" id="80559200"/>
<organism evidence="2 3">
    <name type="scientific">Gordonia phage Azira</name>
    <dbReference type="NCBI Taxonomy" id="3035369"/>
    <lineage>
        <taxon>Viruses</taxon>
        <taxon>Duplodnaviria</taxon>
        <taxon>Heunggongvirae</taxon>
        <taxon>Uroviricota</taxon>
        <taxon>Caudoviricetes</taxon>
        <taxon>Aziravirus</taxon>
        <taxon>Aziravirus azira</taxon>
    </lineage>
</organism>
<evidence type="ECO:0000313" key="2">
    <source>
        <dbReference type="EMBL" id="WGH21012.1"/>
    </source>
</evidence>
<evidence type="ECO:0000313" key="3">
    <source>
        <dbReference type="Proteomes" id="UP001223098"/>
    </source>
</evidence>
<accession>A0AAF0GJ11</accession>
<dbReference type="RefSeq" id="YP_010842409.1">
    <property type="nucleotide sequence ID" value="NC_079140.1"/>
</dbReference>
<gene>
    <name evidence="2" type="primary">6</name>
    <name evidence="2" type="ORF">SEA_AZIRA_6</name>
</gene>
<proteinExistence type="predicted"/>
<sequence length="566" mass="62610">MPWRPSEPGEVPTLGFALIDWLHEMLAAPDTGGFFEPFRLYLEQEDIVLDWYAIDPLAKDGQGARRYTRGVVRRGRGWGKSPFLGALSILEGLAPVVFDGWDADGQPVGRPWSLDRTPKVNIAAVSEEQVDNTWTPLLEMLHEDAPIYDHYPGLEPMEGFVQLPGGRGRIDRLTSSARTVKGKGAIFTVMDQTEEWVDSNGGKKLAKVLRSNAAKVGGTLLESPNAFIPGEGSVAEGSEAFRDLIAAGRARDTTLYYNAREAPPETDLTDRDSLITGLRAAYGDSSGHPDGCVIHDPACPPGHVDLDRLVNTIWDPETDEQTARSDFLNQVEAASDSWVSRVEWRGCWDVDLAPLSEGDTVVLGFDGSKGRVKGKADATVLLAMRVSDAAVFELGCWEPMDKAEQREFIAPVDEVDAAVSMAHERYRVVGFLGDPSGWVEMFARWNRRYGRTYRIKASGTDAIAAWPRGKDSKVAEYTEITRRAIVAGEIVWGSTPNLTRHVLNARRRNTRYGYLLYKKYPDSADKIDGAYALVLCHRGRLMALGRGVSTSNRPREQKRKGRVMIS</sequence>
<keyword evidence="3" id="KW-1185">Reference proteome</keyword>